<dbReference type="Proteomes" id="UP000271098">
    <property type="component" value="Unassembled WGS sequence"/>
</dbReference>
<dbReference type="EMBL" id="UYRT01001803">
    <property type="protein sequence ID" value="VDK30176.1"/>
    <property type="molecule type" value="Genomic_DNA"/>
</dbReference>
<gene>
    <name evidence="2" type="ORF">GPUH_LOCUS1483</name>
</gene>
<dbReference type="SUPFAM" id="SSF56436">
    <property type="entry name" value="C-type lectin-like"/>
    <property type="match status" value="1"/>
</dbReference>
<evidence type="ECO:0000313" key="3">
    <source>
        <dbReference type="Proteomes" id="UP000271098"/>
    </source>
</evidence>
<name>A0A3P6NTN6_9BILA</name>
<protein>
    <recommendedName>
        <fullName evidence="1">C-type lectin domain-containing protein</fullName>
    </recommendedName>
</protein>
<proteinExistence type="predicted"/>
<evidence type="ECO:0000313" key="2">
    <source>
        <dbReference type="EMBL" id="VDK30176.1"/>
    </source>
</evidence>
<keyword evidence="3" id="KW-1185">Reference proteome</keyword>
<evidence type="ECO:0000259" key="1">
    <source>
        <dbReference type="PROSITE" id="PS50041"/>
    </source>
</evidence>
<accession>A0A3P6NTN6</accession>
<organism evidence="2 3">
    <name type="scientific">Gongylonema pulchrum</name>
    <dbReference type="NCBI Taxonomy" id="637853"/>
    <lineage>
        <taxon>Eukaryota</taxon>
        <taxon>Metazoa</taxon>
        <taxon>Ecdysozoa</taxon>
        <taxon>Nematoda</taxon>
        <taxon>Chromadorea</taxon>
        <taxon>Rhabditida</taxon>
        <taxon>Spirurina</taxon>
        <taxon>Spiruromorpha</taxon>
        <taxon>Spiruroidea</taxon>
        <taxon>Gongylonematidae</taxon>
        <taxon>Gongylonema</taxon>
    </lineage>
</organism>
<sequence length="227" mass="23848">MCSSFILTEISVSATKPTTTTPSTFPGVSTATIITTAAASSTIPVTTIPTTAAPSTTPGASTATIIPTTAATSTIPATIMTTTAATSTTQATTITATAAPSTIPGVSTPVTTTLLPTTSDMSTTTTITFPAWIRGVYTEGVYGEIYKPYWIGVRKIGYKWERLTEDRPFPYTPVTFTNWGPSQPDGCCSVDVTCVVVNHWNNLGEWDDQGCDSYVGYAGAVCQRKPM</sequence>
<dbReference type="CDD" id="cd00037">
    <property type="entry name" value="CLECT"/>
    <property type="match status" value="1"/>
</dbReference>
<reference evidence="2 3" key="1">
    <citation type="submission" date="2018-11" db="EMBL/GenBank/DDBJ databases">
        <authorList>
            <consortium name="Pathogen Informatics"/>
        </authorList>
    </citation>
    <scope>NUCLEOTIDE SEQUENCE [LARGE SCALE GENOMIC DNA]</scope>
</reference>
<dbReference type="OrthoDB" id="5861056at2759"/>
<dbReference type="AlphaFoldDB" id="A0A3P6NTN6"/>
<dbReference type="InterPro" id="IPR016186">
    <property type="entry name" value="C-type_lectin-like/link_sf"/>
</dbReference>
<dbReference type="PROSITE" id="PS50041">
    <property type="entry name" value="C_TYPE_LECTIN_2"/>
    <property type="match status" value="1"/>
</dbReference>
<dbReference type="InterPro" id="IPR016187">
    <property type="entry name" value="CTDL_fold"/>
</dbReference>
<dbReference type="InterPro" id="IPR001304">
    <property type="entry name" value="C-type_lectin-like"/>
</dbReference>
<dbReference type="Gene3D" id="3.10.100.10">
    <property type="entry name" value="Mannose-Binding Protein A, subunit A"/>
    <property type="match status" value="1"/>
</dbReference>
<feature type="domain" description="C-type lectin" evidence="1">
    <location>
        <begin position="149"/>
        <end position="217"/>
    </location>
</feature>